<feature type="compositionally biased region" description="Polar residues" evidence="1">
    <location>
        <begin position="121"/>
        <end position="132"/>
    </location>
</feature>
<proteinExistence type="predicted"/>
<gene>
    <name evidence="3" type="ORF">LM010_05320</name>
</gene>
<evidence type="ECO:0000256" key="1">
    <source>
        <dbReference type="SAM" id="MobiDB-lite"/>
    </source>
</evidence>
<feature type="compositionally biased region" description="Polar residues" evidence="1">
    <location>
        <begin position="69"/>
        <end position="80"/>
    </location>
</feature>
<feature type="region of interest" description="Disordered" evidence="1">
    <location>
        <begin position="114"/>
        <end position="159"/>
    </location>
</feature>
<protein>
    <recommendedName>
        <fullName evidence="5">WxL domain-containing protein</fullName>
    </recommendedName>
</protein>
<sequence>MTNTTKLTAAALFSALVLGASFAGNTVSAAPGPNPDNNGKVSETGHAYVTFTKDGGSQVKHPSDPGVSYTPSNTTDVTNETGSITLDAIPSSLNFGTQETTGASQTVQLLQSEGKDFSNGKDGSTTDQTTLADGTKADRKISSNGPATSDSGASSDTTGKNDTIFTQVTNVSSNQDITWTLSATLSNFYAAGKAADPKTNAIPGAFITMKDGKHVKDTIDGEKESWMPTTDKIDAGLTLNANTSTKIVGATKDKGIFQQQWNVGGVTLTAPQGAPVGQYTADIAWTLEAGPAADLDAAAPVTRTGSETPDATKTPDDGTN</sequence>
<reference evidence="3 4" key="1">
    <citation type="submission" date="2019-10" db="EMBL/GenBank/DDBJ databases">
        <title>Genome sequencing of Lactobacillus manihotivorans.</title>
        <authorList>
            <person name="Kim K."/>
        </authorList>
    </citation>
    <scope>NUCLEOTIDE SEQUENCE [LARGE SCALE GENOMIC DNA]</scope>
    <source>
        <strain evidence="3 4">LM010</strain>
    </source>
</reference>
<evidence type="ECO:0008006" key="5">
    <source>
        <dbReference type="Google" id="ProtNLM"/>
    </source>
</evidence>
<feature type="compositionally biased region" description="Low complexity" evidence="1">
    <location>
        <begin position="147"/>
        <end position="158"/>
    </location>
</feature>
<evidence type="ECO:0000313" key="4">
    <source>
        <dbReference type="Proteomes" id="UP000388452"/>
    </source>
</evidence>
<feature type="region of interest" description="Disordered" evidence="1">
    <location>
        <begin position="54"/>
        <end position="80"/>
    </location>
</feature>
<accession>A0A5P8JP99</accession>
<dbReference type="EMBL" id="CP045068">
    <property type="protein sequence ID" value="QFQ90876.1"/>
    <property type="molecule type" value="Genomic_DNA"/>
</dbReference>
<feature type="signal peptide" evidence="2">
    <location>
        <begin position="1"/>
        <end position="29"/>
    </location>
</feature>
<dbReference type="Proteomes" id="UP000388452">
    <property type="component" value="Chromosome"/>
</dbReference>
<evidence type="ECO:0000256" key="2">
    <source>
        <dbReference type="SAM" id="SignalP"/>
    </source>
</evidence>
<keyword evidence="2" id="KW-0732">Signal</keyword>
<dbReference type="AlphaFoldDB" id="A0A5P8JP99"/>
<feature type="region of interest" description="Disordered" evidence="1">
    <location>
        <begin position="295"/>
        <end position="320"/>
    </location>
</feature>
<dbReference type="RefSeq" id="WP_054719065.1">
    <property type="nucleotide sequence ID" value="NZ_CP045068.1"/>
</dbReference>
<evidence type="ECO:0000313" key="3">
    <source>
        <dbReference type="EMBL" id="QFQ90876.1"/>
    </source>
</evidence>
<feature type="compositionally biased region" description="Polar residues" evidence="1">
    <location>
        <begin position="303"/>
        <end position="312"/>
    </location>
</feature>
<feature type="chain" id="PRO_5024453203" description="WxL domain-containing protein" evidence="2">
    <location>
        <begin position="30"/>
        <end position="320"/>
    </location>
</feature>
<name>A0A5P8JP99_9LACO</name>
<organism evidence="3 4">
    <name type="scientific">Lacticaseibacillus manihotivorans</name>
    <dbReference type="NCBI Taxonomy" id="88233"/>
    <lineage>
        <taxon>Bacteria</taxon>
        <taxon>Bacillati</taxon>
        <taxon>Bacillota</taxon>
        <taxon>Bacilli</taxon>
        <taxon>Lactobacillales</taxon>
        <taxon>Lactobacillaceae</taxon>
        <taxon>Lacticaseibacillus</taxon>
    </lineage>
</organism>